<dbReference type="CDD" id="cd06261">
    <property type="entry name" value="TM_PBP2"/>
    <property type="match status" value="1"/>
</dbReference>
<accession>A0ABQ1JAB1</accession>
<keyword evidence="6 8" id="KW-1133">Transmembrane helix</keyword>
<organism evidence="10 11">
    <name type="scientific">Tistrella bauzanensis</name>
    <dbReference type="NCBI Taxonomy" id="657419"/>
    <lineage>
        <taxon>Bacteria</taxon>
        <taxon>Pseudomonadati</taxon>
        <taxon>Pseudomonadota</taxon>
        <taxon>Alphaproteobacteria</taxon>
        <taxon>Geminicoccales</taxon>
        <taxon>Geminicoccaceae</taxon>
        <taxon>Tistrella</taxon>
    </lineage>
</organism>
<evidence type="ECO:0000256" key="8">
    <source>
        <dbReference type="RuleBase" id="RU363032"/>
    </source>
</evidence>
<keyword evidence="11" id="KW-1185">Reference proteome</keyword>
<keyword evidence="5 8" id="KW-0812">Transmembrane</keyword>
<dbReference type="PROSITE" id="PS50928">
    <property type="entry name" value="ABC_TM1"/>
    <property type="match status" value="1"/>
</dbReference>
<evidence type="ECO:0000256" key="2">
    <source>
        <dbReference type="ARBA" id="ARBA00007069"/>
    </source>
</evidence>
<dbReference type="InterPro" id="IPR035906">
    <property type="entry name" value="MetI-like_sf"/>
</dbReference>
<dbReference type="EMBL" id="BMDZ01000159">
    <property type="protein sequence ID" value="GGB63980.1"/>
    <property type="molecule type" value="Genomic_DNA"/>
</dbReference>
<dbReference type="Gene3D" id="1.10.3720.10">
    <property type="entry name" value="MetI-like"/>
    <property type="match status" value="1"/>
</dbReference>
<dbReference type="PANTHER" id="PTHR42929:SF1">
    <property type="entry name" value="INNER MEMBRANE ABC TRANSPORTER PERMEASE PROTEIN YDCU-RELATED"/>
    <property type="match status" value="1"/>
</dbReference>
<sequence length="303" mass="31383">MVHPRHAVTFAAAWIRPHDRFHPMTATTKGWRQPRLLLLLLMLPAGIVLTAFLLVPLVRLAIAGAQGPDGAAAYLSILTNPRHLSVTIATLALAITVTATALAISTVAGLFLARHSFTGRSVLIAMLTFPLAFPGVVVGFLVIMLGGRQGLVATISKALTGDKLVFAYSAAGLFIGYLYFSIPRVILTVMAAAETLDPALAEAARSLGARPLRVLRDVVLPALTPGLIASGAICFATAMGAFGTAFALATDIDVLAMTIYTEFTLQANIAGAAALSLVLGLITWVSLFAARSLGGRASAAGGG</sequence>
<evidence type="ECO:0000313" key="11">
    <source>
        <dbReference type="Proteomes" id="UP000603352"/>
    </source>
</evidence>
<feature type="transmembrane region" description="Helical" evidence="8">
    <location>
        <begin position="218"/>
        <end position="249"/>
    </location>
</feature>
<keyword evidence="3 8" id="KW-0813">Transport</keyword>
<dbReference type="Proteomes" id="UP000603352">
    <property type="component" value="Unassembled WGS sequence"/>
</dbReference>
<evidence type="ECO:0000256" key="6">
    <source>
        <dbReference type="ARBA" id="ARBA00022989"/>
    </source>
</evidence>
<feature type="transmembrane region" description="Helical" evidence="8">
    <location>
        <begin position="36"/>
        <end position="58"/>
    </location>
</feature>
<evidence type="ECO:0000256" key="7">
    <source>
        <dbReference type="ARBA" id="ARBA00023136"/>
    </source>
</evidence>
<dbReference type="Pfam" id="PF00528">
    <property type="entry name" value="BPD_transp_1"/>
    <property type="match status" value="1"/>
</dbReference>
<dbReference type="InterPro" id="IPR000515">
    <property type="entry name" value="MetI-like"/>
</dbReference>
<evidence type="ECO:0000259" key="9">
    <source>
        <dbReference type="PROSITE" id="PS50928"/>
    </source>
</evidence>
<protein>
    <submittedName>
        <fullName evidence="10">ABC transporter permease</fullName>
    </submittedName>
</protein>
<evidence type="ECO:0000256" key="4">
    <source>
        <dbReference type="ARBA" id="ARBA00022475"/>
    </source>
</evidence>
<evidence type="ECO:0000256" key="1">
    <source>
        <dbReference type="ARBA" id="ARBA00004651"/>
    </source>
</evidence>
<feature type="transmembrane region" description="Helical" evidence="8">
    <location>
        <begin position="88"/>
        <end position="112"/>
    </location>
</feature>
<reference evidence="11" key="1">
    <citation type="journal article" date="2019" name="Int. J. Syst. Evol. Microbiol.">
        <title>The Global Catalogue of Microorganisms (GCM) 10K type strain sequencing project: providing services to taxonomists for standard genome sequencing and annotation.</title>
        <authorList>
            <consortium name="The Broad Institute Genomics Platform"/>
            <consortium name="The Broad Institute Genome Sequencing Center for Infectious Disease"/>
            <person name="Wu L."/>
            <person name="Ma J."/>
        </authorList>
    </citation>
    <scope>NUCLEOTIDE SEQUENCE [LARGE SCALE GENOMIC DNA]</scope>
    <source>
        <strain evidence="11">CGMCC 1.10188</strain>
    </source>
</reference>
<keyword evidence="4" id="KW-1003">Cell membrane</keyword>
<feature type="transmembrane region" description="Helical" evidence="8">
    <location>
        <begin position="124"/>
        <end position="145"/>
    </location>
</feature>
<name>A0ABQ1JAB1_9PROT</name>
<gene>
    <name evidence="10" type="ORF">GCM10011505_50650</name>
</gene>
<dbReference type="SUPFAM" id="SSF161098">
    <property type="entry name" value="MetI-like"/>
    <property type="match status" value="1"/>
</dbReference>
<comment type="similarity">
    <text evidence="2">Belongs to the binding-protein-dependent transport system permease family. CysTW subfamily.</text>
</comment>
<feature type="transmembrane region" description="Helical" evidence="8">
    <location>
        <begin position="165"/>
        <end position="182"/>
    </location>
</feature>
<feature type="transmembrane region" description="Helical" evidence="8">
    <location>
        <begin position="269"/>
        <end position="290"/>
    </location>
</feature>
<comment type="subcellular location">
    <subcellularLocation>
        <location evidence="1 8">Cell membrane</location>
        <topology evidence="1 8">Multi-pass membrane protein</topology>
    </subcellularLocation>
</comment>
<feature type="domain" description="ABC transmembrane type-1" evidence="9">
    <location>
        <begin position="87"/>
        <end position="290"/>
    </location>
</feature>
<keyword evidence="7 8" id="KW-0472">Membrane</keyword>
<proteinExistence type="inferred from homology"/>
<evidence type="ECO:0000313" key="10">
    <source>
        <dbReference type="EMBL" id="GGB63980.1"/>
    </source>
</evidence>
<evidence type="ECO:0000256" key="3">
    <source>
        <dbReference type="ARBA" id="ARBA00022448"/>
    </source>
</evidence>
<evidence type="ECO:0000256" key="5">
    <source>
        <dbReference type="ARBA" id="ARBA00022692"/>
    </source>
</evidence>
<dbReference type="PANTHER" id="PTHR42929">
    <property type="entry name" value="INNER MEMBRANE ABC TRANSPORTER PERMEASE PROTEIN YDCU-RELATED-RELATED"/>
    <property type="match status" value="1"/>
</dbReference>
<comment type="caution">
    <text evidence="10">The sequence shown here is derived from an EMBL/GenBank/DDBJ whole genome shotgun (WGS) entry which is preliminary data.</text>
</comment>